<evidence type="ECO:0000313" key="1">
    <source>
        <dbReference type="EMBL" id="GAG77640.1"/>
    </source>
</evidence>
<organism evidence="1">
    <name type="scientific">marine sediment metagenome</name>
    <dbReference type="NCBI Taxonomy" id="412755"/>
    <lineage>
        <taxon>unclassified sequences</taxon>
        <taxon>metagenomes</taxon>
        <taxon>ecological metagenomes</taxon>
    </lineage>
</organism>
<dbReference type="EMBL" id="BART01014837">
    <property type="protein sequence ID" value="GAG77640.1"/>
    <property type="molecule type" value="Genomic_DNA"/>
</dbReference>
<gene>
    <name evidence="1" type="ORF">S01H4_29239</name>
</gene>
<sequence>MVGQIQKETTDHLFWPILEDNSGGKILLELQMKLNESYA</sequence>
<accession>X1A674</accession>
<comment type="caution">
    <text evidence="1">The sequence shown here is derived from an EMBL/GenBank/DDBJ whole genome shotgun (WGS) entry which is preliminary data.</text>
</comment>
<feature type="non-terminal residue" evidence="1">
    <location>
        <position position="39"/>
    </location>
</feature>
<proteinExistence type="predicted"/>
<name>X1A674_9ZZZZ</name>
<reference evidence="1" key="1">
    <citation type="journal article" date="2014" name="Front. Microbiol.">
        <title>High frequency of phylogenetically diverse reductive dehalogenase-homologous genes in deep subseafloor sedimentary metagenomes.</title>
        <authorList>
            <person name="Kawai M."/>
            <person name="Futagami T."/>
            <person name="Toyoda A."/>
            <person name="Takaki Y."/>
            <person name="Nishi S."/>
            <person name="Hori S."/>
            <person name="Arai W."/>
            <person name="Tsubouchi T."/>
            <person name="Morono Y."/>
            <person name="Uchiyama I."/>
            <person name="Ito T."/>
            <person name="Fujiyama A."/>
            <person name="Inagaki F."/>
            <person name="Takami H."/>
        </authorList>
    </citation>
    <scope>NUCLEOTIDE SEQUENCE</scope>
    <source>
        <strain evidence="1">Expedition CK06-06</strain>
    </source>
</reference>
<protein>
    <submittedName>
        <fullName evidence="1">Uncharacterized protein</fullName>
    </submittedName>
</protein>
<dbReference type="AlphaFoldDB" id="X1A674"/>